<keyword evidence="3" id="KW-1185">Reference proteome</keyword>
<proteinExistence type="predicted"/>
<organism evidence="2 3">
    <name type="scientific">Portunus trituberculatus</name>
    <name type="common">Swimming crab</name>
    <name type="synonym">Neptunus trituberculatus</name>
    <dbReference type="NCBI Taxonomy" id="210409"/>
    <lineage>
        <taxon>Eukaryota</taxon>
        <taxon>Metazoa</taxon>
        <taxon>Ecdysozoa</taxon>
        <taxon>Arthropoda</taxon>
        <taxon>Crustacea</taxon>
        <taxon>Multicrustacea</taxon>
        <taxon>Malacostraca</taxon>
        <taxon>Eumalacostraca</taxon>
        <taxon>Eucarida</taxon>
        <taxon>Decapoda</taxon>
        <taxon>Pleocyemata</taxon>
        <taxon>Brachyura</taxon>
        <taxon>Eubrachyura</taxon>
        <taxon>Portunoidea</taxon>
        <taxon>Portunidae</taxon>
        <taxon>Portuninae</taxon>
        <taxon>Portunus</taxon>
    </lineage>
</organism>
<gene>
    <name evidence="2" type="ORF">E2C01_043041</name>
</gene>
<dbReference type="Proteomes" id="UP000324222">
    <property type="component" value="Unassembled WGS sequence"/>
</dbReference>
<accession>A0A5B7FY57</accession>
<evidence type="ECO:0000313" key="2">
    <source>
        <dbReference type="EMBL" id="MPC49244.1"/>
    </source>
</evidence>
<evidence type="ECO:0000256" key="1">
    <source>
        <dbReference type="SAM" id="MobiDB-lite"/>
    </source>
</evidence>
<dbReference type="AlphaFoldDB" id="A0A5B7FY57"/>
<name>A0A5B7FY57_PORTR</name>
<dbReference type="EMBL" id="VSRR010008755">
    <property type="protein sequence ID" value="MPC49244.1"/>
    <property type="molecule type" value="Genomic_DNA"/>
</dbReference>
<sequence>MATTPTSEFPFGEGNPNNESDSVEGRLAVQDRITSQTKKASGCLAEPESIPEAVLGTRLASCGVSA</sequence>
<reference evidence="2 3" key="1">
    <citation type="submission" date="2019-05" db="EMBL/GenBank/DDBJ databases">
        <title>Another draft genome of Portunus trituberculatus and its Hox gene families provides insights of decapod evolution.</title>
        <authorList>
            <person name="Jeong J.-H."/>
            <person name="Song I."/>
            <person name="Kim S."/>
            <person name="Choi T."/>
            <person name="Kim D."/>
            <person name="Ryu S."/>
            <person name="Kim W."/>
        </authorList>
    </citation>
    <scope>NUCLEOTIDE SEQUENCE [LARGE SCALE GENOMIC DNA]</scope>
    <source>
        <tissue evidence="2">Muscle</tissue>
    </source>
</reference>
<feature type="region of interest" description="Disordered" evidence="1">
    <location>
        <begin position="1"/>
        <end position="25"/>
    </location>
</feature>
<evidence type="ECO:0000313" key="3">
    <source>
        <dbReference type="Proteomes" id="UP000324222"/>
    </source>
</evidence>
<comment type="caution">
    <text evidence="2">The sequence shown here is derived from an EMBL/GenBank/DDBJ whole genome shotgun (WGS) entry which is preliminary data.</text>
</comment>
<protein>
    <submittedName>
        <fullName evidence="2">Uncharacterized protein</fullName>
    </submittedName>
</protein>